<organism evidence="3 4">
    <name type="scientific">Plasmodium vivax</name>
    <name type="common">malaria parasite P. vivax</name>
    <dbReference type="NCBI Taxonomy" id="5855"/>
    <lineage>
        <taxon>Eukaryota</taxon>
        <taxon>Sar</taxon>
        <taxon>Alveolata</taxon>
        <taxon>Apicomplexa</taxon>
        <taxon>Aconoidasida</taxon>
        <taxon>Haemosporida</taxon>
        <taxon>Plasmodiidae</taxon>
        <taxon>Plasmodium</taxon>
        <taxon>Plasmodium (Plasmodium)</taxon>
    </lineage>
</organism>
<feature type="compositionally biased region" description="Polar residues" evidence="1">
    <location>
        <begin position="237"/>
        <end position="250"/>
    </location>
</feature>
<protein>
    <submittedName>
        <fullName evidence="2">(malaria parasite P. vivax) hypothetical protein</fullName>
    </submittedName>
    <submittedName>
        <fullName evidence="3">VIR protein</fullName>
    </submittedName>
</protein>
<proteinExistence type="predicted"/>
<evidence type="ECO:0000256" key="1">
    <source>
        <dbReference type="SAM" id="MobiDB-lite"/>
    </source>
</evidence>
<accession>A0A1G4E3L1</accession>
<reference evidence="3 4" key="1">
    <citation type="submission" date="2016-07" db="EMBL/GenBank/DDBJ databases">
        <authorList>
            <consortium name="Pathogen Informatics"/>
        </authorList>
    </citation>
    <scope>NUCLEOTIDE SEQUENCE [LARGE SCALE GENOMIC DNA]</scope>
    <source>
        <strain evidence="2">PvW1</strain>
    </source>
</reference>
<dbReference type="Pfam" id="PF05795">
    <property type="entry name" value="Plasmodium_Vir"/>
    <property type="match status" value="1"/>
</dbReference>
<feature type="region of interest" description="Disordered" evidence="1">
    <location>
        <begin position="183"/>
        <end position="278"/>
    </location>
</feature>
<dbReference type="VEuPathDB" id="PlasmoDB:PVW1_040031500"/>
<evidence type="ECO:0000313" key="3">
    <source>
        <dbReference type="EMBL" id="SCA59670.1"/>
    </source>
</evidence>
<feature type="compositionally biased region" description="Basic and acidic residues" evidence="1">
    <location>
        <begin position="220"/>
        <end position="234"/>
    </location>
</feature>
<dbReference type="VEuPathDB" id="PlasmoDB:PVP01_1200800"/>
<dbReference type="InterPro" id="IPR008780">
    <property type="entry name" value="Plasmodium_Vir"/>
</dbReference>
<dbReference type="EMBL" id="CAJZCX010000013">
    <property type="protein sequence ID" value="CAG9482873.1"/>
    <property type="molecule type" value="Genomic_DNA"/>
</dbReference>
<sequence>MDDNYDTTTDLPSVRDYNRFDDKFVGKGDEKECKSLYEQFDSSYPYQLCMRLSGKLNHYDELKFSDYLNEHKCKYLNLWIYDRLSKLKGEEYKKTHSLILKLWGSSKTIDECNTSLFLNNYPCTTKISQYIDKIRQLYRDVTPECQDENNFKPYCNAFRDINKIYREDQLLNLQCKEIKDEVLSDDEDEEKHEKAPYKNPSPADDHAGFRGGDQGPLNKSSREGGGHAQPRDHIAASPSSPEQHATSLAGYNSKKDFQKETPLSLESPKDSTLSDTPKTTTVALPALSVLSLGFMIYKFTAVGPKVRNLFGNRGKYGINSHTNLTYETLEGPYKYHENSDLAQRYIGYQST</sequence>
<dbReference type="VEuPathDB" id="PlasmoDB:PVPAM_120077200"/>
<dbReference type="Proteomes" id="UP000779233">
    <property type="component" value="Unassembled WGS sequence"/>
</dbReference>
<dbReference type="Proteomes" id="UP000196402">
    <property type="component" value="Unassembled WGS sequence"/>
</dbReference>
<evidence type="ECO:0000313" key="4">
    <source>
        <dbReference type="Proteomes" id="UP000196402"/>
    </source>
</evidence>
<gene>
    <name evidence="3" type="ORF">PVT01_000032000</name>
    <name evidence="2" type="ORF">PVW1_040031500</name>
</gene>
<dbReference type="AlphaFoldDB" id="A0A1G4E3L1"/>
<dbReference type="EMBL" id="FLYH01000054">
    <property type="protein sequence ID" value="SCA59670.1"/>
    <property type="molecule type" value="Genomic_DNA"/>
</dbReference>
<name>A0A1G4E3L1_PLAVI</name>
<evidence type="ECO:0000313" key="2">
    <source>
        <dbReference type="EMBL" id="CAG9482873.1"/>
    </source>
</evidence>